<dbReference type="Proteomes" id="UP000077164">
    <property type="component" value="Unassembled WGS sequence"/>
</dbReference>
<organism evidence="1 2">
    <name type="scientific">Flavobacterium fryxellicola</name>
    <dbReference type="NCBI Taxonomy" id="249352"/>
    <lineage>
        <taxon>Bacteria</taxon>
        <taxon>Pseudomonadati</taxon>
        <taxon>Bacteroidota</taxon>
        <taxon>Flavobacteriia</taxon>
        <taxon>Flavobacteriales</taxon>
        <taxon>Flavobacteriaceae</taxon>
        <taxon>Flavobacterium</taxon>
    </lineage>
</organism>
<evidence type="ECO:0000313" key="2">
    <source>
        <dbReference type="Proteomes" id="UP000077164"/>
    </source>
</evidence>
<sequence>MQKLTTKDMKKILISVWLLFFYSGYSQVITVSTTKYTIDQLVNQVLVNSPCVLGTNVSSRTGTTFGSSNGIGYFENTNSSFPYSNGVVLSTGDVTKTPGPNTSILSDGSSAWLGDSDLEANLLSQSGITINSINASFIEFDFQPKTPNFDFSFLFASEEYGTSQCNFSDAFAFLLKDVTAGGPNVNLAVIPNTTIPVSVETIRDGAYNSDCPSANPSYFGAFNGNGFGPAINFNGQTISMLASATGLDINHVYRIKLVIADGGNNSGYDSAIFLEANSFNIGQDVLGLDYTSANNAAICTGNTLPILSAAGLSAGTTFIWKKQGIAFVPAQTGQTLNLNNIVPLVSSGIHTYSVTYTEPGCIAVTDEITIEIYPKIAVLATIPNIYACETGASNYDFDLSKNSTIIRAGVNQSTNAAGILDDLPADTIISYHVTNADAMGNTGAISILQTLSTAESGKQIFVRIQNPTTLCYEIRSFQLFVVPPPKIVNTPADVTLCSRNLSENPLKANFDLSPQIASILGTQDTSYNILSFHTSSAGANNNTNTVSLNSSNQILSPSTTLWVRLQNTSNSNCYAVTSFQLIVSPLPAVDILQDVFVCTSYTLPVLTKAGAQYWTGSNGTGTQLFAGDIITTTTIGLYVFNQSGICTNQDSFDVTIADLDSISPASETYCTRYILPALPYAKYFTQSGGATTPGNVQLAAGSVISTPGINRIYVWFEDTTVTPSCTKEKPFDITIIPFTALPNYPNQFGCVSYTLPVELNGGVYYNGTNKSGSLLLPGTVLTTTTPIYVFKETNTAPLNCSSEKTFKVFIGLASITPPTDVNSCSAYRLPTLTVGEYRTAAAGGGSIVAAGTFINETTTLWFYVTGESCTDNLDFTITVNIAPLPEILDTEPQCDVYYLPPVAHAGNYFTGPLGTGNLRPVGYPVTTTQLMYFYDKAPTGTCYVEKEFVITINRSPVIDAKPVEVIRCGQSYILDDLRNGEYYEFAGGPSPTNPVLPAGTVLTTSKTIYVYAAATAPNTCVSEYSIEVLVTFVNDIEDQNACDSFNLPAIIGMGSYYTAPNGPNGTGVQLLPPYTPITTTTTLYVYVENNNRVVCIDEDSFSITVYTTPTITPIAPVTRCESYELPVFTAPVTRYFTNPGGPRSSNIEKFPGDLITVSSTIYAYAEAGTTATVICPSEKPMVITITQKPKPDLTVPTICIDIDTGITTNAFIESGFAAPQYAFEWKSEDGTLVSTAENFSTNEPGNYTLTVTNLAIFGCTSDIVPFTITESSKPASVTYTTSGWFTDNQTITVNAVPFIGDGSNFLYSLDGGSLQISNVFRNVSPGLHEITVSDANCGTFTIPVTIKLISSPKFFTPNGDGFNDTWNITGIPNSENLKLYVFDRYGKLLKQLFPNGSGWDGTFNGYPLPADDYWFTITYTEDNIAKEYKSHFSLKR</sequence>
<dbReference type="InterPro" id="IPR026341">
    <property type="entry name" value="T9SS_type_B"/>
</dbReference>
<comment type="caution">
    <text evidence="1">The sequence shown here is derived from an EMBL/GenBank/DDBJ whole genome shotgun (WGS) entry which is preliminary data.</text>
</comment>
<name>A0A167VCT7_9FLAO</name>
<reference evidence="1 2" key="1">
    <citation type="submission" date="2016-03" db="EMBL/GenBank/DDBJ databases">
        <title>Draft genome sequence of Flavobacterium fryxellicola DSM 16209.</title>
        <authorList>
            <person name="Shin S.-K."/>
            <person name="Yi H."/>
        </authorList>
    </citation>
    <scope>NUCLEOTIDE SEQUENCE [LARGE SCALE GENOMIC DNA]</scope>
    <source>
        <strain evidence="1 2">DSM 16209</strain>
    </source>
</reference>
<evidence type="ECO:0000313" key="1">
    <source>
        <dbReference type="EMBL" id="OAB26286.1"/>
    </source>
</evidence>
<dbReference type="InterPro" id="IPR049804">
    <property type="entry name" value="Choice_anch_L"/>
</dbReference>
<protein>
    <recommendedName>
        <fullName evidence="3">Ig-like domain-containing protein</fullName>
    </recommendedName>
</protein>
<dbReference type="NCBIfam" id="NF038133">
    <property type="entry name" value="choice_anch_L"/>
    <property type="match status" value="1"/>
</dbReference>
<gene>
    <name evidence="1" type="ORF">FBFR_13210</name>
</gene>
<dbReference type="NCBIfam" id="TIGR04131">
    <property type="entry name" value="Bac_Flav_CTERM"/>
    <property type="match status" value="1"/>
</dbReference>
<proteinExistence type="predicted"/>
<dbReference type="Pfam" id="PF13585">
    <property type="entry name" value="CHU_C"/>
    <property type="match status" value="1"/>
</dbReference>
<keyword evidence="2" id="KW-1185">Reference proteome</keyword>
<evidence type="ECO:0008006" key="3">
    <source>
        <dbReference type="Google" id="ProtNLM"/>
    </source>
</evidence>
<accession>A0A167VCT7</accession>
<dbReference type="EMBL" id="LVJE01000033">
    <property type="protein sequence ID" value="OAB26286.1"/>
    <property type="molecule type" value="Genomic_DNA"/>
</dbReference>
<dbReference type="OrthoDB" id="9765926at2"/>
<dbReference type="STRING" id="249352.SAMN05444395_11343"/>